<feature type="signal peptide" evidence="1">
    <location>
        <begin position="1"/>
        <end position="20"/>
    </location>
</feature>
<dbReference type="PROSITE" id="PS51257">
    <property type="entry name" value="PROKAR_LIPOPROTEIN"/>
    <property type="match status" value="1"/>
</dbReference>
<dbReference type="RefSeq" id="WP_047209101.1">
    <property type="nucleotide sequence ID" value="NZ_LBKL01000088.1"/>
</dbReference>
<proteinExistence type="predicted"/>
<reference evidence="2 3" key="1">
    <citation type="journal article" date="2015" name="PLoS ONE">
        <title>Genomic analysis reveals the molecular basis for capsule loss in the group B streptococcus population.</title>
        <authorList>
            <consortium name="DEVANI Consortium"/>
            <person name="Rosini R."/>
            <person name="Campisi E."/>
            <person name="De Chiara M."/>
            <person name="Tettelin H."/>
            <person name="Rinaudo D."/>
            <person name="Toniolo C."/>
            <person name="Metruccio M."/>
            <person name="Guidotti S."/>
            <person name="Sorensen U.B."/>
            <person name="Kilian M."/>
            <person name="Ramirez M."/>
            <person name="Janulczyk R."/>
            <person name="Donati C."/>
            <person name="Grandi G."/>
            <person name="Margarit I."/>
        </authorList>
    </citation>
    <scope>NUCLEOTIDE SEQUENCE [LARGE SCALE GENOMIC DNA]</scope>
    <source>
        <strain evidence="2 3">DK-B-USS-215</strain>
    </source>
</reference>
<comment type="caution">
    <text evidence="2">The sequence shown here is derived from an EMBL/GenBank/DDBJ whole genome shotgun (WGS) entry which is preliminary data.</text>
</comment>
<evidence type="ECO:0000313" key="3">
    <source>
        <dbReference type="Proteomes" id="UP000035346"/>
    </source>
</evidence>
<protein>
    <submittedName>
        <fullName evidence="2">Lipoprotein</fullName>
    </submittedName>
</protein>
<evidence type="ECO:0000256" key="1">
    <source>
        <dbReference type="SAM" id="SignalP"/>
    </source>
</evidence>
<sequence>MKLKKILSFLVLGIALIALAACGKKSTEDVIKTELKDSYLGSSSVSAYDGLVFSGGRQELLFDKKNKTIKSGDEEIYYKVVSEKSLPTEPKVALKELEKELDGKNNFTIVISYQKDNLTNSDSFYQIVLSEGGKKIRIIELRRDYAVEGGYFDFVGESE</sequence>
<feature type="chain" id="PRO_5033060315" evidence="1">
    <location>
        <begin position="21"/>
        <end position="159"/>
    </location>
</feature>
<organism evidence="2 3">
    <name type="scientific">Streptococcus agalactiae</name>
    <dbReference type="NCBI Taxonomy" id="1311"/>
    <lineage>
        <taxon>Bacteria</taxon>
        <taxon>Bacillati</taxon>
        <taxon>Bacillota</taxon>
        <taxon>Bacilli</taxon>
        <taxon>Lactobacillales</taxon>
        <taxon>Streptococcaceae</taxon>
        <taxon>Streptococcus</taxon>
    </lineage>
</organism>
<accession>A0A837KWT9</accession>
<name>A0A837KWT9_STRAG</name>
<dbReference type="Proteomes" id="UP000035346">
    <property type="component" value="Unassembled WGS sequence"/>
</dbReference>
<evidence type="ECO:0000313" key="2">
    <source>
        <dbReference type="EMBL" id="KLL36008.1"/>
    </source>
</evidence>
<dbReference type="EMBL" id="LBKL01000088">
    <property type="protein sequence ID" value="KLL36008.1"/>
    <property type="molecule type" value="Genomic_DNA"/>
</dbReference>
<keyword evidence="1" id="KW-0732">Signal</keyword>
<keyword evidence="2" id="KW-0449">Lipoprotein</keyword>
<dbReference type="AlphaFoldDB" id="A0A837KWT9"/>
<gene>
    <name evidence="2" type="ORF">WA04_09625</name>
</gene>